<evidence type="ECO:0000259" key="3">
    <source>
        <dbReference type="Pfam" id="PF25137"/>
    </source>
</evidence>
<keyword evidence="1" id="KW-0560">Oxidoreductase</keyword>
<dbReference type="InterPro" id="IPR001670">
    <property type="entry name" value="ADH_Fe/GldA"/>
</dbReference>
<dbReference type="Gene3D" id="3.40.50.1970">
    <property type="match status" value="1"/>
</dbReference>
<dbReference type="InterPro" id="IPR044731">
    <property type="entry name" value="BDH-like"/>
</dbReference>
<reference evidence="4 5" key="1">
    <citation type="submission" date="2016-02" db="EMBL/GenBank/DDBJ databases">
        <authorList>
            <person name="Wen L."/>
            <person name="He K."/>
            <person name="Yang H."/>
        </authorList>
    </citation>
    <scope>NUCLEOTIDE SEQUENCE [LARGE SCALE GENOMIC DNA]</scope>
    <source>
        <strain evidence="4 5">DSM 22607</strain>
    </source>
</reference>
<dbReference type="GO" id="GO:0005829">
    <property type="term" value="C:cytosol"/>
    <property type="evidence" value="ECO:0007669"/>
    <property type="project" value="TreeGrafter"/>
</dbReference>
<evidence type="ECO:0000313" key="5">
    <source>
        <dbReference type="Proteomes" id="UP000070366"/>
    </source>
</evidence>
<evidence type="ECO:0000259" key="2">
    <source>
        <dbReference type="Pfam" id="PF00465"/>
    </source>
</evidence>
<keyword evidence="5" id="KW-1185">Reference proteome</keyword>
<dbReference type="GO" id="GO:1990362">
    <property type="term" value="F:butanol dehydrogenase (NAD+) activity"/>
    <property type="evidence" value="ECO:0007669"/>
    <property type="project" value="InterPro"/>
</dbReference>
<dbReference type="EMBL" id="LSZW01000063">
    <property type="protein sequence ID" value="KXK64832.1"/>
    <property type="molecule type" value="Genomic_DNA"/>
</dbReference>
<dbReference type="SUPFAM" id="SSF56796">
    <property type="entry name" value="Dehydroquinate synthase-like"/>
    <property type="match status" value="1"/>
</dbReference>
<dbReference type="InterPro" id="IPR056798">
    <property type="entry name" value="ADH_Fe_C"/>
</dbReference>
<dbReference type="GO" id="GO:0008106">
    <property type="term" value="F:alcohol dehydrogenase (NADP+) activity"/>
    <property type="evidence" value="ECO:0007669"/>
    <property type="project" value="TreeGrafter"/>
</dbReference>
<dbReference type="PANTHER" id="PTHR43633">
    <property type="entry name" value="ALCOHOL DEHYDROGENASE YQHD"/>
    <property type="match status" value="1"/>
</dbReference>
<dbReference type="OrthoDB" id="9801156at2"/>
<sequence length="390" mass="42877">MDNDVFYNPTKVIFGKGTELLCGEEVAKYSDKVLLHYGGGSAERSGLLDRVRASLRAAGITVYELGGAKSNPRLDLVYEGINICRSNSIGFILAVGGGSVIDSAKTIACGTPNSDDVWDYFLGKKMAQALLPVGVILTIPGAGSESSDGMVITNEKTMAKLSYGDDRSRPVFSILNPELTYTVPAYHTAAGITDAIAHVMERYFTRTEHTDVVDRMSEAVMRGLMRSAKQAVTDPENYDARAEIMWACKIAHDGTLGMGREEDWGSHQIEHELSAKYDVSHGAGLAVVFPAWIKYVYRKSPKRFIQFAMRVFDVEYDVNDPDWTVSQGIKRFMSFLKTISMPTSLRDMGINDKSVLDELAHRCAENNGGSVGHFAVLNEADIRNVLELAY</sequence>
<accession>A0A136Q2C1</accession>
<dbReference type="Pfam" id="PF25137">
    <property type="entry name" value="ADH_Fe_C"/>
    <property type="match status" value="1"/>
</dbReference>
<name>A0A136Q2C1_9FIRM</name>
<dbReference type="PANTHER" id="PTHR43633:SF1">
    <property type="entry name" value="ALCOHOL DEHYDROGENASE YQHD"/>
    <property type="match status" value="1"/>
</dbReference>
<dbReference type="RefSeq" id="WP_066518317.1">
    <property type="nucleotide sequence ID" value="NZ_CABMOF010000001.1"/>
</dbReference>
<dbReference type="PATRIC" id="fig|626937.4.peg.2050"/>
<dbReference type="CDD" id="cd08187">
    <property type="entry name" value="BDH"/>
    <property type="match status" value="1"/>
</dbReference>
<dbReference type="FunFam" id="3.40.50.1970:FF:000003">
    <property type="entry name" value="Alcohol dehydrogenase, iron-containing"/>
    <property type="match status" value="1"/>
</dbReference>
<proteinExistence type="predicted"/>
<dbReference type="PROSITE" id="PS00060">
    <property type="entry name" value="ADH_IRON_2"/>
    <property type="match status" value="1"/>
</dbReference>
<comment type="caution">
    <text evidence="4">The sequence shown here is derived from an EMBL/GenBank/DDBJ whole genome shotgun (WGS) entry which is preliminary data.</text>
</comment>
<dbReference type="InterPro" id="IPR018211">
    <property type="entry name" value="ADH_Fe_CS"/>
</dbReference>
<evidence type="ECO:0000256" key="1">
    <source>
        <dbReference type="ARBA" id="ARBA00023002"/>
    </source>
</evidence>
<dbReference type="Gene3D" id="1.20.1090.10">
    <property type="entry name" value="Dehydroquinate synthase-like - alpha domain"/>
    <property type="match status" value="1"/>
</dbReference>
<dbReference type="KEGG" id="cmiu:B1H56_04875"/>
<gene>
    <name evidence="4" type="ORF">HMPREF3293_02077</name>
</gene>
<dbReference type="GO" id="GO:1990002">
    <property type="term" value="F:methylglyoxal reductase (NADPH) (acetol producing) activity"/>
    <property type="evidence" value="ECO:0007669"/>
    <property type="project" value="TreeGrafter"/>
</dbReference>
<protein>
    <submittedName>
        <fullName evidence="4">Putative NADH-dependent butanol dehydrogenase A</fullName>
    </submittedName>
</protein>
<dbReference type="AlphaFoldDB" id="A0A136Q2C1"/>
<feature type="domain" description="Alcohol dehydrogenase iron-type/glycerol dehydrogenase GldA" evidence="2">
    <location>
        <begin position="9"/>
        <end position="177"/>
    </location>
</feature>
<organism evidence="4 5">
    <name type="scientific">Christensenella minuta</name>
    <dbReference type="NCBI Taxonomy" id="626937"/>
    <lineage>
        <taxon>Bacteria</taxon>
        <taxon>Bacillati</taxon>
        <taxon>Bacillota</taxon>
        <taxon>Clostridia</taxon>
        <taxon>Christensenellales</taxon>
        <taxon>Christensenellaceae</taxon>
        <taxon>Christensenella</taxon>
    </lineage>
</organism>
<dbReference type="Proteomes" id="UP000070366">
    <property type="component" value="Unassembled WGS sequence"/>
</dbReference>
<feature type="domain" description="Fe-containing alcohol dehydrogenase-like C-terminal" evidence="3">
    <location>
        <begin position="188"/>
        <end position="390"/>
    </location>
</feature>
<evidence type="ECO:0000313" key="4">
    <source>
        <dbReference type="EMBL" id="KXK64832.1"/>
    </source>
</evidence>
<dbReference type="Pfam" id="PF00465">
    <property type="entry name" value="Fe-ADH"/>
    <property type="match status" value="1"/>
</dbReference>
<dbReference type="STRING" id="626937.HMPREF3293_02077"/>
<dbReference type="GO" id="GO:0046872">
    <property type="term" value="F:metal ion binding"/>
    <property type="evidence" value="ECO:0007669"/>
    <property type="project" value="InterPro"/>
</dbReference>